<dbReference type="EMBL" id="VKHS01000328">
    <property type="protein sequence ID" value="MBB0230674.1"/>
    <property type="molecule type" value="Genomic_DNA"/>
</dbReference>
<evidence type="ECO:0000313" key="2">
    <source>
        <dbReference type="EMBL" id="MBB0230674.1"/>
    </source>
</evidence>
<evidence type="ECO:0008006" key="4">
    <source>
        <dbReference type="Google" id="ProtNLM"/>
    </source>
</evidence>
<gene>
    <name evidence="2" type="ORF">FOE67_14400</name>
</gene>
<organism evidence="2 3">
    <name type="scientific">Streptomyces calidiresistens</name>
    <dbReference type="NCBI Taxonomy" id="1485586"/>
    <lineage>
        <taxon>Bacteria</taxon>
        <taxon>Bacillati</taxon>
        <taxon>Actinomycetota</taxon>
        <taxon>Actinomycetes</taxon>
        <taxon>Kitasatosporales</taxon>
        <taxon>Streptomycetaceae</taxon>
        <taxon>Streptomyces</taxon>
    </lineage>
</organism>
<evidence type="ECO:0000256" key="1">
    <source>
        <dbReference type="SAM" id="MobiDB-lite"/>
    </source>
</evidence>
<protein>
    <recommendedName>
        <fullName evidence="4">DNA polymerase III subunit gamma/tau</fullName>
    </recommendedName>
</protein>
<keyword evidence="3" id="KW-1185">Reference proteome</keyword>
<evidence type="ECO:0000313" key="3">
    <source>
        <dbReference type="Proteomes" id="UP000530234"/>
    </source>
</evidence>
<dbReference type="AlphaFoldDB" id="A0A7W3T499"/>
<accession>A0A7W3T499</accession>
<name>A0A7W3T499_9ACTN</name>
<proteinExistence type="predicted"/>
<reference evidence="3" key="1">
    <citation type="submission" date="2019-10" db="EMBL/GenBank/DDBJ databases">
        <title>Streptomyces sp. nov., a novel actinobacterium isolated from alkaline environment.</title>
        <authorList>
            <person name="Golinska P."/>
        </authorList>
    </citation>
    <scope>NUCLEOTIDE SEQUENCE [LARGE SCALE GENOMIC DNA]</scope>
    <source>
        <strain evidence="3">DSM 42108</strain>
    </source>
</reference>
<sequence>MRSAPPVAIEDDVPADDDPDLDEKALSGPELIIEGLGATIIEQIDHE</sequence>
<feature type="region of interest" description="Disordered" evidence="1">
    <location>
        <begin position="1"/>
        <end position="22"/>
    </location>
</feature>
<feature type="compositionally biased region" description="Acidic residues" evidence="1">
    <location>
        <begin position="9"/>
        <end position="21"/>
    </location>
</feature>
<dbReference type="Proteomes" id="UP000530234">
    <property type="component" value="Unassembled WGS sequence"/>
</dbReference>
<comment type="caution">
    <text evidence="2">The sequence shown here is derived from an EMBL/GenBank/DDBJ whole genome shotgun (WGS) entry which is preliminary data.</text>
</comment>